<organism evidence="4 5">
    <name type="scientific">Cellulomonas persica</name>
    <dbReference type="NCBI Taxonomy" id="76861"/>
    <lineage>
        <taxon>Bacteria</taxon>
        <taxon>Bacillati</taxon>
        <taxon>Actinomycetota</taxon>
        <taxon>Actinomycetes</taxon>
        <taxon>Micrococcales</taxon>
        <taxon>Cellulomonadaceae</taxon>
        <taxon>Cellulomonas</taxon>
    </lineage>
</organism>
<reference evidence="4 5" key="1">
    <citation type="submission" date="2019-07" db="EMBL/GenBank/DDBJ databases">
        <title>Whole genome shotgun sequence of Cellulomonas persica NBRC 101101.</title>
        <authorList>
            <person name="Hosoyama A."/>
            <person name="Uohara A."/>
            <person name="Ohji S."/>
            <person name="Ichikawa N."/>
        </authorList>
    </citation>
    <scope>NUCLEOTIDE SEQUENCE [LARGE SCALE GENOMIC DNA]</scope>
    <source>
        <strain evidence="4 5">NBRC 101101</strain>
    </source>
</reference>
<keyword evidence="5" id="KW-1185">Reference proteome</keyword>
<name>A0A510UWB8_9CELL</name>
<dbReference type="Gene3D" id="2.60.40.650">
    <property type="match status" value="1"/>
</dbReference>
<evidence type="ECO:0000313" key="4">
    <source>
        <dbReference type="EMBL" id="GEK17095.1"/>
    </source>
</evidence>
<dbReference type="PANTHER" id="PTHR19372:SF7">
    <property type="entry name" value="SULFITE OXIDASE, MITOCHONDRIAL"/>
    <property type="match status" value="1"/>
</dbReference>
<comment type="caution">
    <text evidence="4">The sequence shown here is derived from an EMBL/GenBank/DDBJ whole genome shotgun (WGS) entry which is preliminary data.</text>
</comment>
<feature type="compositionally biased region" description="Basic and acidic residues" evidence="1">
    <location>
        <begin position="175"/>
        <end position="193"/>
    </location>
</feature>
<feature type="transmembrane region" description="Helical" evidence="2">
    <location>
        <begin position="96"/>
        <end position="116"/>
    </location>
</feature>
<evidence type="ECO:0000313" key="5">
    <source>
        <dbReference type="Proteomes" id="UP000321386"/>
    </source>
</evidence>
<feature type="transmembrane region" description="Helical" evidence="2">
    <location>
        <begin position="147"/>
        <end position="168"/>
    </location>
</feature>
<dbReference type="InterPro" id="IPR000572">
    <property type="entry name" value="OxRdtase_Mopterin-bd_dom"/>
</dbReference>
<feature type="compositionally biased region" description="Low complexity" evidence="1">
    <location>
        <begin position="1"/>
        <end position="18"/>
    </location>
</feature>
<feature type="region of interest" description="Disordered" evidence="1">
    <location>
        <begin position="175"/>
        <end position="220"/>
    </location>
</feature>
<keyword evidence="2" id="KW-0812">Transmembrane</keyword>
<dbReference type="OrthoDB" id="9795587at2"/>
<keyword evidence="2" id="KW-0472">Membrane</keyword>
<dbReference type="GO" id="GO:0020037">
    <property type="term" value="F:heme binding"/>
    <property type="evidence" value="ECO:0007669"/>
    <property type="project" value="TreeGrafter"/>
</dbReference>
<dbReference type="InterPro" id="IPR036374">
    <property type="entry name" value="OxRdtase_Mopterin-bd_sf"/>
</dbReference>
<dbReference type="PANTHER" id="PTHR19372">
    <property type="entry name" value="SULFITE REDUCTASE"/>
    <property type="match status" value="1"/>
</dbReference>
<dbReference type="SUPFAM" id="SSF56524">
    <property type="entry name" value="Oxidoreductase molybdopterin-binding domain"/>
    <property type="match status" value="1"/>
</dbReference>
<dbReference type="GO" id="GO:0043546">
    <property type="term" value="F:molybdopterin cofactor binding"/>
    <property type="evidence" value="ECO:0007669"/>
    <property type="project" value="TreeGrafter"/>
</dbReference>
<dbReference type="EMBL" id="BJUA01000003">
    <property type="protein sequence ID" value="GEK17095.1"/>
    <property type="molecule type" value="Genomic_DNA"/>
</dbReference>
<dbReference type="AlphaFoldDB" id="A0A510UWB8"/>
<dbReference type="GO" id="GO:0008482">
    <property type="term" value="F:sulfite oxidase activity"/>
    <property type="evidence" value="ECO:0007669"/>
    <property type="project" value="TreeGrafter"/>
</dbReference>
<evidence type="ECO:0000259" key="3">
    <source>
        <dbReference type="Pfam" id="PF00174"/>
    </source>
</evidence>
<dbReference type="InterPro" id="IPR014756">
    <property type="entry name" value="Ig_E-set"/>
</dbReference>
<dbReference type="Pfam" id="PF00174">
    <property type="entry name" value="Oxidored_molyb"/>
    <property type="match status" value="1"/>
</dbReference>
<sequence>MTTAAPEGATPAPGAAHPSTPPAPRPSDGPARAPAWAAALAGLAAGVVTVGVGSLVAIVAGAPTDPLVAVGAAFVDATPAWLKEVAASTFGTADKAVLMIGEAVVLAALAALAGVLAARRWAWGAAVVVVLGLVAMAAALGRPDASWTAMIPSFAGTVAGLWTLKALVDRLPRDVTRPRRQRRADDPTGRGEDTGPTDVPEGQGRSADDGPATEVTRGTDRRRFLQAAGVATALGLVAVAMGRLAGAAGRAVTAVRDTIRLPAPRTAAPAVPAGVDVGADGVGPWATPPDDFYRIDTALVVPQVDPTTWTLRVHGLVEQEVELTWDELLASDLVEAWVTLCCVSNPVGGDLVGNQRWLGLPVREVLARARPLGDADMVLSRSADGWTASTPLAALTDDRDALLAVGMDGAPLPVAHGFPVRLVVPGLYGYVSATKWVTELEVTRFADATAYWTDRGWSPHGPVKTQSRIDVPGDGAQLDAGEVVVAGTAWAQHRGITRVQVQVDRGPWQDATLADSGGIDSWRQWRWTWTATEPGRHELRVRAFDPDGPQTGAAAGVLPDGATGYDYVQVQVG</sequence>
<feature type="domain" description="Oxidoreductase molybdopterin-binding" evidence="3">
    <location>
        <begin position="300"/>
        <end position="449"/>
    </location>
</feature>
<feature type="region of interest" description="Disordered" evidence="1">
    <location>
        <begin position="1"/>
        <end position="31"/>
    </location>
</feature>
<dbReference type="Proteomes" id="UP000321386">
    <property type="component" value="Unassembled WGS sequence"/>
</dbReference>
<evidence type="ECO:0000256" key="2">
    <source>
        <dbReference type="SAM" id="Phobius"/>
    </source>
</evidence>
<dbReference type="RefSeq" id="WP_146805368.1">
    <property type="nucleotide sequence ID" value="NZ_BJUA01000003.1"/>
</dbReference>
<feature type="transmembrane region" description="Helical" evidence="2">
    <location>
        <begin position="35"/>
        <end position="60"/>
    </location>
</feature>
<dbReference type="SUPFAM" id="SSF81296">
    <property type="entry name" value="E set domains"/>
    <property type="match status" value="1"/>
</dbReference>
<protein>
    <submittedName>
        <fullName evidence="4">Oxidoreductase</fullName>
    </submittedName>
</protein>
<accession>A0A510UWB8</accession>
<feature type="transmembrane region" description="Helical" evidence="2">
    <location>
        <begin position="123"/>
        <end position="141"/>
    </location>
</feature>
<feature type="transmembrane region" description="Helical" evidence="2">
    <location>
        <begin position="224"/>
        <end position="246"/>
    </location>
</feature>
<proteinExistence type="predicted"/>
<gene>
    <name evidence="4" type="ORF">CPE01_08280</name>
</gene>
<dbReference type="GO" id="GO:0006790">
    <property type="term" value="P:sulfur compound metabolic process"/>
    <property type="evidence" value="ECO:0007669"/>
    <property type="project" value="TreeGrafter"/>
</dbReference>
<evidence type="ECO:0000256" key="1">
    <source>
        <dbReference type="SAM" id="MobiDB-lite"/>
    </source>
</evidence>
<dbReference type="Gene3D" id="3.90.420.10">
    <property type="entry name" value="Oxidoreductase, molybdopterin-binding domain"/>
    <property type="match status" value="1"/>
</dbReference>
<keyword evidence="2" id="KW-1133">Transmembrane helix</keyword>